<evidence type="ECO:0000313" key="6">
    <source>
        <dbReference type="Proteomes" id="UP000280668"/>
    </source>
</evidence>
<dbReference type="RefSeq" id="WP_170163291.1">
    <property type="nucleotide sequence ID" value="NZ_RKHK01000001.1"/>
</dbReference>
<organism evidence="5 6">
    <name type="scientific">Bogoriella caseilytica</name>
    <dbReference type="NCBI Taxonomy" id="56055"/>
    <lineage>
        <taxon>Bacteria</taxon>
        <taxon>Bacillati</taxon>
        <taxon>Actinomycetota</taxon>
        <taxon>Actinomycetes</taxon>
        <taxon>Micrococcales</taxon>
        <taxon>Bogoriellaceae</taxon>
        <taxon>Bogoriella</taxon>
    </lineage>
</organism>
<dbReference type="GO" id="GO:0042956">
    <property type="term" value="P:maltodextrin transmembrane transport"/>
    <property type="evidence" value="ECO:0007669"/>
    <property type="project" value="TreeGrafter"/>
</dbReference>
<dbReference type="PANTHER" id="PTHR30061">
    <property type="entry name" value="MALTOSE-BINDING PERIPLASMIC PROTEIN"/>
    <property type="match status" value="1"/>
</dbReference>
<comment type="similarity">
    <text evidence="1">Belongs to the bacterial solute-binding protein 1 family.</text>
</comment>
<evidence type="ECO:0000256" key="1">
    <source>
        <dbReference type="ARBA" id="ARBA00008520"/>
    </source>
</evidence>
<protein>
    <submittedName>
        <fullName evidence="5">Carbohydrate ABC transporter substrate-binding protein (CUT1 family)</fullName>
    </submittedName>
</protein>
<gene>
    <name evidence="5" type="ORF">EDD31_2345</name>
</gene>
<keyword evidence="6" id="KW-1185">Reference proteome</keyword>
<name>A0A3N2BFF9_9MICO</name>
<evidence type="ECO:0000256" key="2">
    <source>
        <dbReference type="ARBA" id="ARBA00022448"/>
    </source>
</evidence>
<keyword evidence="3 4" id="KW-0732">Signal</keyword>
<comment type="caution">
    <text evidence="5">The sequence shown here is derived from an EMBL/GenBank/DDBJ whole genome shotgun (WGS) entry which is preliminary data.</text>
</comment>
<sequence>MSRRVLSALGGTLSLTLVLAACGGSDDSPDAGADPADFEGVELTMWHGVPYDPFMTLNREQLEQCAEDLGVTIAVEDFTADQLAQQVLQAGSAGDLPEILMVNSATIGELASSGFLADLSAFGLEPEGLDESTEQMGYRDGTLYGIATHVELAALEYRPDLFEEAGLEPPTTFEELREVAAELTTEDRYGIALPGDASGDAGSFFLLPFILSAGGDPADFSDPGTIAALQLYQDLVEDGSMSSEMVNWGWDFQDQFNGGLAAMTMNGPWAGSPQSQDYENAPREFAPTPVLDSSHEPRSGVTGNLWTVTTGHDDTVSAAAAAVLDCRIAPENQLEIAEVQYYLPAHQDAASDFSELDPVIAPFVDGIAGAYDQAAELDDDWRAVGTRLGSAIDYVVVEGMSPEEALERAAGE</sequence>
<dbReference type="SUPFAM" id="SSF53850">
    <property type="entry name" value="Periplasmic binding protein-like II"/>
    <property type="match status" value="1"/>
</dbReference>
<evidence type="ECO:0000256" key="3">
    <source>
        <dbReference type="ARBA" id="ARBA00022729"/>
    </source>
</evidence>
<dbReference type="Pfam" id="PF13416">
    <property type="entry name" value="SBP_bac_8"/>
    <property type="match status" value="1"/>
</dbReference>
<feature type="chain" id="PRO_5018150515" evidence="4">
    <location>
        <begin position="21"/>
        <end position="412"/>
    </location>
</feature>
<dbReference type="EMBL" id="RKHK01000001">
    <property type="protein sequence ID" value="ROR73950.1"/>
    <property type="molecule type" value="Genomic_DNA"/>
</dbReference>
<dbReference type="PANTHER" id="PTHR30061:SF50">
    <property type="entry name" value="MALTOSE_MALTODEXTRIN-BINDING PERIPLASMIC PROTEIN"/>
    <property type="match status" value="1"/>
</dbReference>
<dbReference type="Proteomes" id="UP000280668">
    <property type="component" value="Unassembled WGS sequence"/>
</dbReference>
<evidence type="ECO:0000256" key="4">
    <source>
        <dbReference type="SAM" id="SignalP"/>
    </source>
</evidence>
<keyword evidence="2" id="KW-0813">Transport</keyword>
<dbReference type="GO" id="GO:1901982">
    <property type="term" value="F:maltose binding"/>
    <property type="evidence" value="ECO:0007669"/>
    <property type="project" value="TreeGrafter"/>
</dbReference>
<proteinExistence type="inferred from homology"/>
<dbReference type="AlphaFoldDB" id="A0A3N2BFF9"/>
<dbReference type="PROSITE" id="PS51257">
    <property type="entry name" value="PROKAR_LIPOPROTEIN"/>
    <property type="match status" value="1"/>
</dbReference>
<reference evidence="5 6" key="1">
    <citation type="submission" date="2018-11" db="EMBL/GenBank/DDBJ databases">
        <title>Sequencing the genomes of 1000 actinobacteria strains.</title>
        <authorList>
            <person name="Klenk H.-P."/>
        </authorList>
    </citation>
    <scope>NUCLEOTIDE SEQUENCE [LARGE SCALE GENOMIC DNA]</scope>
    <source>
        <strain evidence="5 6">DSM 11294</strain>
    </source>
</reference>
<accession>A0A3N2BFF9</accession>
<dbReference type="GO" id="GO:0055052">
    <property type="term" value="C:ATP-binding cassette (ABC) transporter complex, substrate-binding subunit-containing"/>
    <property type="evidence" value="ECO:0007669"/>
    <property type="project" value="TreeGrafter"/>
</dbReference>
<feature type="signal peptide" evidence="4">
    <location>
        <begin position="1"/>
        <end position="20"/>
    </location>
</feature>
<dbReference type="GO" id="GO:0015768">
    <property type="term" value="P:maltose transport"/>
    <property type="evidence" value="ECO:0007669"/>
    <property type="project" value="TreeGrafter"/>
</dbReference>
<dbReference type="InterPro" id="IPR006059">
    <property type="entry name" value="SBP"/>
</dbReference>
<evidence type="ECO:0000313" key="5">
    <source>
        <dbReference type="EMBL" id="ROR73950.1"/>
    </source>
</evidence>
<dbReference type="Gene3D" id="3.40.190.10">
    <property type="entry name" value="Periplasmic binding protein-like II"/>
    <property type="match status" value="1"/>
</dbReference>